<evidence type="ECO:0000313" key="3">
    <source>
        <dbReference type="Proteomes" id="UP000567179"/>
    </source>
</evidence>
<dbReference type="OrthoDB" id="3233661at2759"/>
<feature type="transmembrane region" description="Helical" evidence="1">
    <location>
        <begin position="71"/>
        <end position="91"/>
    </location>
</feature>
<name>A0A8H5F2Z0_9AGAR</name>
<evidence type="ECO:0000313" key="2">
    <source>
        <dbReference type="EMBL" id="KAF5321791.1"/>
    </source>
</evidence>
<protein>
    <submittedName>
        <fullName evidence="2">Uncharacterized protein</fullName>
    </submittedName>
</protein>
<organism evidence="2 3">
    <name type="scientific">Psilocybe cf. subviscida</name>
    <dbReference type="NCBI Taxonomy" id="2480587"/>
    <lineage>
        <taxon>Eukaryota</taxon>
        <taxon>Fungi</taxon>
        <taxon>Dikarya</taxon>
        <taxon>Basidiomycota</taxon>
        <taxon>Agaricomycotina</taxon>
        <taxon>Agaricomycetes</taxon>
        <taxon>Agaricomycetidae</taxon>
        <taxon>Agaricales</taxon>
        <taxon>Agaricineae</taxon>
        <taxon>Strophariaceae</taxon>
        <taxon>Psilocybe</taxon>
    </lineage>
</organism>
<accession>A0A8H5F2Z0</accession>
<keyword evidence="1" id="KW-0812">Transmembrane</keyword>
<gene>
    <name evidence="2" type="ORF">D9619_001989</name>
</gene>
<dbReference type="AlphaFoldDB" id="A0A8H5F2Z0"/>
<dbReference type="Proteomes" id="UP000567179">
    <property type="component" value="Unassembled WGS sequence"/>
</dbReference>
<reference evidence="2 3" key="1">
    <citation type="journal article" date="2020" name="ISME J.">
        <title>Uncovering the hidden diversity of litter-decomposition mechanisms in mushroom-forming fungi.</title>
        <authorList>
            <person name="Floudas D."/>
            <person name="Bentzer J."/>
            <person name="Ahren D."/>
            <person name="Johansson T."/>
            <person name="Persson P."/>
            <person name="Tunlid A."/>
        </authorList>
    </citation>
    <scope>NUCLEOTIDE SEQUENCE [LARGE SCALE GENOMIC DNA]</scope>
    <source>
        <strain evidence="2 3">CBS 101986</strain>
    </source>
</reference>
<keyword evidence="1" id="KW-1133">Transmembrane helix</keyword>
<keyword evidence="1" id="KW-0472">Membrane</keyword>
<dbReference type="EMBL" id="JAACJJ010000028">
    <property type="protein sequence ID" value="KAF5321791.1"/>
    <property type="molecule type" value="Genomic_DNA"/>
</dbReference>
<evidence type="ECO:0000256" key="1">
    <source>
        <dbReference type="SAM" id="Phobius"/>
    </source>
</evidence>
<proteinExistence type="predicted"/>
<sequence>MIVLEDEDGRTKSDSYEGLTLRHPQRVHTREGTIPDLPDYHTSEAEHRLKAHTPPPLYIPWIDRRIWRATLYALGIYVFLTLTIAVPITVIKSRNHDSYSSDWPERSSPWDTINVNSYAGLQLSTSAKMIADFDQSCDGWDSISSDDSHATDELYLSPKGDFGIRLNATYVPKDNDNIDGKLSVYLNTNTSEPNIHIKIDMLYSSSRLRDRTNVCFSRTGEMRGLTIYPPADMDDDDSLEFDITVLLPRTPIGALTTYLPMIKQHFGNLTGTPLTFGSLLIQGAARSITCEAAEAVTISVTNVMGQITGSFQSAYSVTLGTIKAPIVTNITLISNQSGFPSEATLENGDSSINAVFFLKSIADKPDVRLPRVPRAYNIGARTFNQPLNINVTYLDPDTQDPLRLLVQNNLGPATVSLDKRYTGSFNAGSRLERVTVNYPESMPKTVLSYSSLSSSMSLVPNSFPRVASFASRKGLTNNPLAYGTTRRIEFGLSTPSQALGWVGIGPKPSGNDPKLESNVDIDGSLGPVTLNLDSEYL</sequence>
<comment type="caution">
    <text evidence="2">The sequence shown here is derived from an EMBL/GenBank/DDBJ whole genome shotgun (WGS) entry which is preliminary data.</text>
</comment>
<keyword evidence="3" id="KW-1185">Reference proteome</keyword>